<dbReference type="Gene3D" id="1.10.10.10">
    <property type="entry name" value="Winged helix-like DNA-binding domain superfamily/Winged helix DNA-binding domain"/>
    <property type="match status" value="1"/>
</dbReference>
<dbReference type="Pfam" id="PF13545">
    <property type="entry name" value="HTH_Crp_2"/>
    <property type="match status" value="1"/>
</dbReference>
<dbReference type="CDD" id="cd00092">
    <property type="entry name" value="HTH_CRP"/>
    <property type="match status" value="1"/>
</dbReference>
<dbReference type="GO" id="GO:0005829">
    <property type="term" value="C:cytosol"/>
    <property type="evidence" value="ECO:0007669"/>
    <property type="project" value="TreeGrafter"/>
</dbReference>
<dbReference type="InterPro" id="IPR000595">
    <property type="entry name" value="cNMP-bd_dom"/>
</dbReference>
<dbReference type="SMART" id="SM00419">
    <property type="entry name" value="HTH_CRP"/>
    <property type="match status" value="1"/>
</dbReference>
<dbReference type="PROSITE" id="PS51063">
    <property type="entry name" value="HTH_CRP_2"/>
    <property type="match status" value="1"/>
</dbReference>
<dbReference type="PANTHER" id="PTHR24567:SF74">
    <property type="entry name" value="HTH-TYPE TRANSCRIPTIONAL REGULATOR ARCR"/>
    <property type="match status" value="1"/>
</dbReference>
<evidence type="ECO:0000313" key="7">
    <source>
        <dbReference type="Proteomes" id="UP000178526"/>
    </source>
</evidence>
<dbReference type="AlphaFoldDB" id="A0A1F7RCS7"/>
<dbReference type="PROSITE" id="PS50042">
    <property type="entry name" value="CNMP_BINDING_3"/>
    <property type="match status" value="1"/>
</dbReference>
<keyword evidence="2" id="KW-0238">DNA-binding</keyword>
<dbReference type="SMART" id="SM00100">
    <property type="entry name" value="cNMP"/>
    <property type="match status" value="1"/>
</dbReference>
<evidence type="ECO:0000259" key="5">
    <source>
        <dbReference type="PROSITE" id="PS51063"/>
    </source>
</evidence>
<feature type="domain" description="HTH crp-type" evidence="5">
    <location>
        <begin position="147"/>
        <end position="216"/>
    </location>
</feature>
<accession>A0A1F7RCS7</accession>
<evidence type="ECO:0000256" key="2">
    <source>
        <dbReference type="ARBA" id="ARBA00023125"/>
    </source>
</evidence>
<dbReference type="InterPro" id="IPR014710">
    <property type="entry name" value="RmlC-like_jellyroll"/>
</dbReference>
<dbReference type="SUPFAM" id="SSF46785">
    <property type="entry name" value="Winged helix' DNA-binding domain"/>
    <property type="match status" value="1"/>
</dbReference>
<dbReference type="GO" id="GO:0003677">
    <property type="term" value="F:DNA binding"/>
    <property type="evidence" value="ECO:0007669"/>
    <property type="project" value="UniProtKB-KW"/>
</dbReference>
<dbReference type="PROSITE" id="PS00889">
    <property type="entry name" value="CNMP_BINDING_2"/>
    <property type="match status" value="1"/>
</dbReference>
<evidence type="ECO:0000256" key="1">
    <source>
        <dbReference type="ARBA" id="ARBA00023015"/>
    </source>
</evidence>
<feature type="domain" description="Cyclic nucleotide-binding" evidence="4">
    <location>
        <begin position="13"/>
        <end position="133"/>
    </location>
</feature>
<dbReference type="EMBL" id="MGDB01000122">
    <property type="protein sequence ID" value="OGL39332.1"/>
    <property type="molecule type" value="Genomic_DNA"/>
</dbReference>
<dbReference type="GO" id="GO:0003700">
    <property type="term" value="F:DNA-binding transcription factor activity"/>
    <property type="evidence" value="ECO:0007669"/>
    <property type="project" value="TreeGrafter"/>
</dbReference>
<dbReference type="InterPro" id="IPR012318">
    <property type="entry name" value="HTH_CRP"/>
</dbReference>
<comment type="caution">
    <text evidence="6">The sequence shown here is derived from an EMBL/GenBank/DDBJ whole genome shotgun (WGS) entry which is preliminary data.</text>
</comment>
<dbReference type="Gene3D" id="2.60.120.10">
    <property type="entry name" value="Jelly Rolls"/>
    <property type="match status" value="1"/>
</dbReference>
<protein>
    <recommendedName>
        <fullName evidence="8">Crp/Fnr family transcriptional regulator</fullName>
    </recommendedName>
</protein>
<dbReference type="CDD" id="cd00038">
    <property type="entry name" value="CAP_ED"/>
    <property type="match status" value="1"/>
</dbReference>
<evidence type="ECO:0008006" key="8">
    <source>
        <dbReference type="Google" id="ProtNLM"/>
    </source>
</evidence>
<evidence type="ECO:0000313" key="6">
    <source>
        <dbReference type="EMBL" id="OGL39332.1"/>
    </source>
</evidence>
<dbReference type="Pfam" id="PF00027">
    <property type="entry name" value="cNMP_binding"/>
    <property type="match status" value="1"/>
</dbReference>
<gene>
    <name evidence="6" type="ORF">A2042_06495</name>
</gene>
<dbReference type="InterPro" id="IPR018488">
    <property type="entry name" value="cNMP-bd_CS"/>
</dbReference>
<dbReference type="SUPFAM" id="SSF51206">
    <property type="entry name" value="cAMP-binding domain-like"/>
    <property type="match status" value="1"/>
</dbReference>
<reference evidence="6 7" key="1">
    <citation type="journal article" date="2016" name="Nat. Commun.">
        <title>Thousands of microbial genomes shed light on interconnected biogeochemical processes in an aquifer system.</title>
        <authorList>
            <person name="Anantharaman K."/>
            <person name="Brown C.T."/>
            <person name="Hug L.A."/>
            <person name="Sharon I."/>
            <person name="Castelle C.J."/>
            <person name="Probst A.J."/>
            <person name="Thomas B.C."/>
            <person name="Singh A."/>
            <person name="Wilkins M.J."/>
            <person name="Karaoz U."/>
            <person name="Brodie E.L."/>
            <person name="Williams K.H."/>
            <person name="Hubbard S.S."/>
            <person name="Banfield J.F."/>
        </authorList>
    </citation>
    <scope>NUCLEOTIDE SEQUENCE [LARGE SCALE GENOMIC DNA]</scope>
</reference>
<evidence type="ECO:0000256" key="3">
    <source>
        <dbReference type="ARBA" id="ARBA00023163"/>
    </source>
</evidence>
<keyword evidence="1" id="KW-0805">Transcription regulation</keyword>
<dbReference type="Proteomes" id="UP000178526">
    <property type="component" value="Unassembled WGS sequence"/>
</dbReference>
<organism evidence="6 7">
    <name type="scientific">Candidatus Schekmanbacteria bacterium GWA2_38_11</name>
    <dbReference type="NCBI Taxonomy" id="1817876"/>
    <lineage>
        <taxon>Bacteria</taxon>
        <taxon>Candidatus Schekmaniibacteriota</taxon>
    </lineage>
</organism>
<dbReference type="InterPro" id="IPR050397">
    <property type="entry name" value="Env_Response_Regulators"/>
</dbReference>
<dbReference type="InterPro" id="IPR018490">
    <property type="entry name" value="cNMP-bd_dom_sf"/>
</dbReference>
<evidence type="ECO:0000259" key="4">
    <source>
        <dbReference type="PROSITE" id="PS50042"/>
    </source>
</evidence>
<dbReference type="PRINTS" id="PR00103">
    <property type="entry name" value="CAMPKINASE"/>
</dbReference>
<keyword evidence="3" id="KW-0804">Transcription</keyword>
<dbReference type="InterPro" id="IPR036388">
    <property type="entry name" value="WH-like_DNA-bd_sf"/>
</dbReference>
<name>A0A1F7RCS7_9BACT</name>
<dbReference type="InterPro" id="IPR036390">
    <property type="entry name" value="WH_DNA-bd_sf"/>
</dbReference>
<proteinExistence type="predicted"/>
<dbReference type="PANTHER" id="PTHR24567">
    <property type="entry name" value="CRP FAMILY TRANSCRIPTIONAL REGULATORY PROTEIN"/>
    <property type="match status" value="1"/>
</dbReference>
<sequence length="223" mass="24978">MTEEIEFLKNVPLFSGLSQKEINTIGNIAHKKVFHKNNIILQKGDEGEALYIILSGRIKVTLVSEAGKEIILAILKDGEFFGEMSLLDNEPRSANVVAVEDTTILTIYRNDFNYLTKNNPSISLNLLNHLSLRLRRANKKIGSLALLDVCGRIANLFLDMAKEEGKGILLMERLTHSEIANMIGSKREVVSRALKCLKEGGYIKVIGNKIILDKNLKLKIDEF</sequence>